<organism evidence="1 2">
    <name type="scientific">Rhodococcus wratislaviensis NBRC 100605</name>
    <dbReference type="NCBI Taxonomy" id="1219028"/>
    <lineage>
        <taxon>Bacteria</taxon>
        <taxon>Bacillati</taxon>
        <taxon>Actinomycetota</taxon>
        <taxon>Actinomycetes</taxon>
        <taxon>Mycobacteriales</taxon>
        <taxon>Nocardiaceae</taxon>
        <taxon>Rhodococcus</taxon>
    </lineage>
</organism>
<keyword evidence="2" id="KW-1185">Reference proteome</keyword>
<dbReference type="AlphaFoldDB" id="X0R6J0"/>
<evidence type="ECO:0000313" key="1">
    <source>
        <dbReference type="EMBL" id="GAF46560.1"/>
    </source>
</evidence>
<protein>
    <submittedName>
        <fullName evidence="1">Uncharacterized protein</fullName>
    </submittedName>
</protein>
<sequence length="238" mass="25481">MTTAWPTVVAADAVLAGYLDHVATLGLSGRAVRGRTRIATAFLAVHPDLREWMARPASDRLTELRSTGAWPLLCHLIGRDELRLDLEFAAVKNLTGLGSAIEARDPDGFAAGRRAGLALGWTPSWVETVLGECLAVLLAWHGGLASGITNDTVDDFDAALAATQSIPPSSRRAYRNRLAGLRQVLFEASSTFHHDAASGPAATPNGSPTFRWQTRSARRCCGMSPSEPPCFARNPSNH</sequence>
<gene>
    <name evidence="1" type="ORF">RW1_031_01450</name>
</gene>
<proteinExistence type="predicted"/>
<accession>X0R6J0</accession>
<comment type="caution">
    <text evidence="1">The sequence shown here is derived from an EMBL/GenBank/DDBJ whole genome shotgun (WGS) entry which is preliminary data.</text>
</comment>
<dbReference type="EMBL" id="BAWF01000031">
    <property type="protein sequence ID" value="GAF46560.1"/>
    <property type="molecule type" value="Genomic_DNA"/>
</dbReference>
<name>X0R6J0_RHOWR</name>
<evidence type="ECO:0000313" key="2">
    <source>
        <dbReference type="Proteomes" id="UP000019491"/>
    </source>
</evidence>
<reference evidence="1 2" key="1">
    <citation type="submission" date="2014-02" db="EMBL/GenBank/DDBJ databases">
        <title>Whole genome shotgun sequence of Rhodococcus wratislaviensis NBRC 100605.</title>
        <authorList>
            <person name="Hosoyama A."/>
            <person name="Tsuchikane K."/>
            <person name="Yoshida I."/>
            <person name="Ohji S."/>
            <person name="Ichikawa N."/>
            <person name="Yamazoe A."/>
            <person name="Fujita N."/>
        </authorList>
    </citation>
    <scope>NUCLEOTIDE SEQUENCE [LARGE SCALE GENOMIC DNA]</scope>
    <source>
        <strain evidence="1 2">NBRC 100605</strain>
    </source>
</reference>
<dbReference type="Proteomes" id="UP000019491">
    <property type="component" value="Unassembled WGS sequence"/>
</dbReference>